<name>A0A5C6SQK0_FUSOC</name>
<evidence type="ECO:0000313" key="2">
    <source>
        <dbReference type="EMBL" id="TXC00897.1"/>
    </source>
</evidence>
<reference evidence="2 3" key="1">
    <citation type="submission" date="2019-07" db="EMBL/GenBank/DDBJ databases">
        <title>The First High-Quality Draft Genome Sequence of the Causal Agent of the Current Panama Disease Epidemic.</title>
        <authorList>
            <person name="Warmington R.J."/>
            <person name="Kay W."/>
            <person name="Jeffries A."/>
            <person name="Bebber D."/>
            <person name="Moore K."/>
            <person name="Studholme D.J."/>
        </authorList>
    </citation>
    <scope>NUCLEOTIDE SEQUENCE [LARGE SCALE GENOMIC DNA]</scope>
    <source>
        <strain evidence="2 3">TR4</strain>
    </source>
</reference>
<protein>
    <submittedName>
        <fullName evidence="2">Uncharacterized protein</fullName>
    </submittedName>
</protein>
<feature type="compositionally biased region" description="Basic residues" evidence="1">
    <location>
        <begin position="148"/>
        <end position="158"/>
    </location>
</feature>
<comment type="caution">
    <text evidence="2">The sequence shown here is derived from an EMBL/GenBank/DDBJ whole genome shotgun (WGS) entry which is preliminary data.</text>
</comment>
<organism evidence="2 3">
    <name type="scientific">Fusarium oxysporum f. sp. cubense</name>
    <dbReference type="NCBI Taxonomy" id="61366"/>
    <lineage>
        <taxon>Eukaryota</taxon>
        <taxon>Fungi</taxon>
        <taxon>Dikarya</taxon>
        <taxon>Ascomycota</taxon>
        <taxon>Pezizomycotina</taxon>
        <taxon>Sordariomycetes</taxon>
        <taxon>Hypocreomycetidae</taxon>
        <taxon>Hypocreales</taxon>
        <taxon>Nectriaceae</taxon>
        <taxon>Fusarium</taxon>
        <taxon>Fusarium oxysporum species complex</taxon>
    </lineage>
</organism>
<dbReference type="EMBL" id="VMNF01000009">
    <property type="protein sequence ID" value="TXC00897.1"/>
    <property type="molecule type" value="Genomic_DNA"/>
</dbReference>
<sequence length="158" mass="18471">MDLQQYKLERHKRFLTANLLEEEAKFKAKLASMTPEGKKKRLNYMVGWPLETPHSRELYNNPKDFRVVRRLRAIEMIRMVFGYHLTQCLKKEMESRLQTRLRGSYMRDVRLICVGRQSQEAAPGTGGGMEDEDQVVPSRCGYTGHQGSPRRHPKSFQT</sequence>
<accession>A0A5C6SQK0</accession>
<evidence type="ECO:0000256" key="1">
    <source>
        <dbReference type="SAM" id="MobiDB-lite"/>
    </source>
</evidence>
<dbReference type="AlphaFoldDB" id="A0A5C6SQK0"/>
<proteinExistence type="predicted"/>
<evidence type="ECO:0000313" key="3">
    <source>
        <dbReference type="Proteomes" id="UP000321331"/>
    </source>
</evidence>
<gene>
    <name evidence="2" type="ORF">FocTR4_00009075</name>
</gene>
<dbReference type="Proteomes" id="UP000321331">
    <property type="component" value="Unassembled WGS sequence"/>
</dbReference>
<feature type="region of interest" description="Disordered" evidence="1">
    <location>
        <begin position="119"/>
        <end position="158"/>
    </location>
</feature>